<reference evidence="2 3" key="1">
    <citation type="submission" date="2018-06" db="EMBL/GenBank/DDBJ databases">
        <authorList>
            <consortium name="Pathogen Informatics"/>
            <person name="Doyle S."/>
        </authorList>
    </citation>
    <scope>NUCLEOTIDE SEQUENCE [LARGE SCALE GENOMIC DNA]</scope>
    <source>
        <strain evidence="2 3">NCTC4191</strain>
    </source>
</reference>
<protein>
    <submittedName>
        <fullName evidence="2">Uncharacterized protein</fullName>
    </submittedName>
</protein>
<proteinExistence type="predicted"/>
<dbReference type="SUPFAM" id="SSF101386">
    <property type="entry name" value="all-alpha NTP pyrophosphatases"/>
    <property type="match status" value="1"/>
</dbReference>
<dbReference type="RefSeq" id="WP_115589300.1">
    <property type="nucleotide sequence ID" value="NZ_UFRN01000001.1"/>
</dbReference>
<evidence type="ECO:0000313" key="2">
    <source>
        <dbReference type="EMBL" id="SUT91440.1"/>
    </source>
</evidence>
<keyword evidence="3" id="KW-1185">Reference proteome</keyword>
<name>A0A380TUU7_ACTLI</name>
<gene>
    <name evidence="1" type="ORF">NCTC4191_00003</name>
    <name evidence="2" type="ORF">NCTC4191_00553</name>
</gene>
<accession>A0A380TUU7</accession>
<evidence type="ECO:0000313" key="1">
    <source>
        <dbReference type="EMBL" id="SSX60343.1"/>
    </source>
</evidence>
<organism evidence="2 3">
    <name type="scientific">Actinobacillus lignieresii</name>
    <dbReference type="NCBI Taxonomy" id="720"/>
    <lineage>
        <taxon>Bacteria</taxon>
        <taxon>Pseudomonadati</taxon>
        <taxon>Pseudomonadota</taxon>
        <taxon>Gammaproteobacteria</taxon>
        <taxon>Pasteurellales</taxon>
        <taxon>Pasteurellaceae</taxon>
        <taxon>Actinobacillus</taxon>
    </lineage>
</organism>
<dbReference type="Proteomes" id="UP000254253">
    <property type="component" value="Unassembled WGS sequence"/>
</dbReference>
<dbReference type="EMBL" id="UFRN01000002">
    <property type="protein sequence ID" value="SUT91440.1"/>
    <property type="molecule type" value="Genomic_DNA"/>
</dbReference>
<dbReference type="AlphaFoldDB" id="A0A380TUU7"/>
<dbReference type="EMBL" id="UFRN01000001">
    <property type="protein sequence ID" value="SSX60343.1"/>
    <property type="molecule type" value="Genomic_DNA"/>
</dbReference>
<evidence type="ECO:0000313" key="3">
    <source>
        <dbReference type="Proteomes" id="UP000254253"/>
    </source>
</evidence>
<sequence length="150" mass="17031">MRELIKKIIDWEGDRGIFNRSNIENQKLNLIIEAGELCSAVINKDRNLIKKGIGGCIYYSVVLYSMSSYFNEHNIGVGFSKISLRGFRFDACDFSEALSCATFEYLSPIRRFKRLFGILYGLAVSHGLSLEECVKYICELFDNNKCGVVS</sequence>